<name>A0A9J6ZE74_9BACL</name>
<protein>
    <submittedName>
        <fullName evidence="3">ArsR family transcriptional regulator</fullName>
    </submittedName>
</protein>
<keyword evidence="1" id="KW-0238">DNA-binding</keyword>
<organism evidence="3 4">
    <name type="scientific">Candidatus Pristimantibacillus lignocellulolyticus</name>
    <dbReference type="NCBI Taxonomy" id="2994561"/>
    <lineage>
        <taxon>Bacteria</taxon>
        <taxon>Bacillati</taxon>
        <taxon>Bacillota</taxon>
        <taxon>Bacilli</taxon>
        <taxon>Bacillales</taxon>
        <taxon>Paenibacillaceae</taxon>
        <taxon>Candidatus Pristimantibacillus</taxon>
    </lineage>
</organism>
<dbReference type="InterPro" id="IPR011991">
    <property type="entry name" value="ArsR-like_HTH"/>
</dbReference>
<feature type="domain" description="HTH arsR-type" evidence="2">
    <location>
        <begin position="11"/>
        <end position="86"/>
    </location>
</feature>
<dbReference type="InterPro" id="IPR036388">
    <property type="entry name" value="WH-like_DNA-bd_sf"/>
</dbReference>
<evidence type="ECO:0000259" key="2">
    <source>
        <dbReference type="SMART" id="SM00418"/>
    </source>
</evidence>
<dbReference type="InterPro" id="IPR001845">
    <property type="entry name" value="HTH_ArsR_DNA-bd_dom"/>
</dbReference>
<dbReference type="GO" id="GO:0003677">
    <property type="term" value="F:DNA binding"/>
    <property type="evidence" value="ECO:0007669"/>
    <property type="project" value="UniProtKB-KW"/>
</dbReference>
<dbReference type="EMBL" id="CP097899">
    <property type="protein sequence ID" value="URN94458.1"/>
    <property type="molecule type" value="Genomic_DNA"/>
</dbReference>
<dbReference type="SMART" id="SM00418">
    <property type="entry name" value="HTH_ARSR"/>
    <property type="match status" value="1"/>
</dbReference>
<dbReference type="Pfam" id="PF01022">
    <property type="entry name" value="HTH_5"/>
    <property type="match status" value="1"/>
</dbReference>
<gene>
    <name evidence="3" type="ORF">NAG76_21990</name>
</gene>
<dbReference type="InterPro" id="IPR036390">
    <property type="entry name" value="WH_DNA-bd_sf"/>
</dbReference>
<reference evidence="3" key="1">
    <citation type="submission" date="2022-05" db="EMBL/GenBank/DDBJ databases">
        <title>Novel bacterial taxa in a minimal lignocellulolytic consortium and its capacity to transform plastics disclosed by genome-resolved metagenomics.</title>
        <authorList>
            <person name="Rodriguez C.A.D."/>
            <person name="Diaz-Garcia L."/>
            <person name="Herrera K."/>
            <person name="Tarazona N.A."/>
            <person name="Sproer C."/>
            <person name="Overmann J."/>
            <person name="Jimenez D.J."/>
        </authorList>
    </citation>
    <scope>NUCLEOTIDE SEQUENCE</scope>
    <source>
        <strain evidence="3">MAG5</strain>
    </source>
</reference>
<sequence>MKVAVNTGNSYILECFASPTRIKMIELLKLTPMNIKQLSESLHIKPPIVTRHIQMLETAGIVRSELVAGKRGQQKLCFLHLEKMVLDFTLPSQQPILEVTPNEGKRYEVDVPVGMYAAYDVKPSCGLASETNMLGMCDDPRYFADPIHSDASIVWFSSGFVEYRIPNYMISNDQLSAIEVSLEICSETPCSSSEMLPSDIVFSINDTKIGVWTYPGRFGKDKGVFTPSWWYKNIQHGIMKHVRVTEQGSFIDGLQISDITITDLDIAYDKELLLKISCDSNAKNCGGVTIFGKEFGNYNQNIEVVLQCK</sequence>
<evidence type="ECO:0000313" key="3">
    <source>
        <dbReference type="EMBL" id="URN94458.1"/>
    </source>
</evidence>
<dbReference type="CDD" id="cd00090">
    <property type="entry name" value="HTH_ARSR"/>
    <property type="match status" value="1"/>
</dbReference>
<proteinExistence type="predicted"/>
<evidence type="ECO:0000256" key="1">
    <source>
        <dbReference type="ARBA" id="ARBA00023125"/>
    </source>
</evidence>
<dbReference type="SUPFAM" id="SSF46785">
    <property type="entry name" value="Winged helix' DNA-binding domain"/>
    <property type="match status" value="1"/>
</dbReference>
<dbReference type="Gene3D" id="1.10.10.10">
    <property type="entry name" value="Winged helix-like DNA-binding domain superfamily/Winged helix DNA-binding domain"/>
    <property type="match status" value="1"/>
</dbReference>
<accession>A0A9J6ZE74</accession>
<dbReference type="GO" id="GO:0003700">
    <property type="term" value="F:DNA-binding transcription factor activity"/>
    <property type="evidence" value="ECO:0007669"/>
    <property type="project" value="InterPro"/>
</dbReference>
<dbReference type="KEGG" id="plig:NAG76_21990"/>
<dbReference type="AlphaFoldDB" id="A0A9J6ZE74"/>
<dbReference type="Proteomes" id="UP001056756">
    <property type="component" value="Chromosome"/>
</dbReference>
<evidence type="ECO:0000313" key="4">
    <source>
        <dbReference type="Proteomes" id="UP001056756"/>
    </source>
</evidence>